<name>A0ACA9M797_9GLOM</name>
<gene>
    <name evidence="1" type="ORF">SCALOS_LOCUS5967</name>
</gene>
<organism evidence="1 2">
    <name type="scientific">Scutellospora calospora</name>
    <dbReference type="NCBI Taxonomy" id="85575"/>
    <lineage>
        <taxon>Eukaryota</taxon>
        <taxon>Fungi</taxon>
        <taxon>Fungi incertae sedis</taxon>
        <taxon>Mucoromycota</taxon>
        <taxon>Glomeromycotina</taxon>
        <taxon>Glomeromycetes</taxon>
        <taxon>Diversisporales</taxon>
        <taxon>Gigasporaceae</taxon>
        <taxon>Scutellospora</taxon>
    </lineage>
</organism>
<reference evidence="1" key="1">
    <citation type="submission" date="2021-06" db="EMBL/GenBank/DDBJ databases">
        <authorList>
            <person name="Kallberg Y."/>
            <person name="Tangrot J."/>
            <person name="Rosling A."/>
        </authorList>
    </citation>
    <scope>NUCLEOTIDE SEQUENCE</scope>
    <source>
        <strain evidence="1">AU212A</strain>
    </source>
</reference>
<dbReference type="EMBL" id="CAJVPM010010590">
    <property type="protein sequence ID" value="CAG8574464.1"/>
    <property type="molecule type" value="Genomic_DNA"/>
</dbReference>
<feature type="non-terminal residue" evidence="1">
    <location>
        <position position="1"/>
    </location>
</feature>
<comment type="caution">
    <text evidence="1">The sequence shown here is derived from an EMBL/GenBank/DDBJ whole genome shotgun (WGS) entry which is preliminary data.</text>
</comment>
<dbReference type="Proteomes" id="UP000789860">
    <property type="component" value="Unassembled WGS sequence"/>
</dbReference>
<evidence type="ECO:0000313" key="1">
    <source>
        <dbReference type="EMBL" id="CAG8574464.1"/>
    </source>
</evidence>
<keyword evidence="2" id="KW-1185">Reference proteome</keyword>
<evidence type="ECO:0000313" key="2">
    <source>
        <dbReference type="Proteomes" id="UP000789860"/>
    </source>
</evidence>
<proteinExistence type="predicted"/>
<protein>
    <submittedName>
        <fullName evidence="1">11321_t:CDS:1</fullName>
    </submittedName>
</protein>
<sequence length="111" mass="12095">TTTKTKPLDFTDSLETNTTKEEISIPPTKIANEKGNSSNQDYITEKIKDNNSNLVQKTNTSSSNSKLSDPEGETVTADIQKNKKRKSKKGTHENDIVITEATTPGQGSSSH</sequence>
<accession>A0ACA9M797</accession>